<comment type="caution">
    <text evidence="1">The sequence shown here is derived from an EMBL/GenBank/DDBJ whole genome shotgun (WGS) entry which is preliminary data.</text>
</comment>
<accession>A0A8X8ZGE2</accession>
<name>A0A8X8ZGE2_SALSN</name>
<evidence type="ECO:0000313" key="2">
    <source>
        <dbReference type="Proteomes" id="UP000298416"/>
    </source>
</evidence>
<dbReference type="EMBL" id="PNBA02000013">
    <property type="protein sequence ID" value="KAG6403937.1"/>
    <property type="molecule type" value="Genomic_DNA"/>
</dbReference>
<protein>
    <submittedName>
        <fullName evidence="1">Uncharacterized protein</fullName>
    </submittedName>
</protein>
<organism evidence="1">
    <name type="scientific">Salvia splendens</name>
    <name type="common">Scarlet sage</name>
    <dbReference type="NCBI Taxonomy" id="180675"/>
    <lineage>
        <taxon>Eukaryota</taxon>
        <taxon>Viridiplantae</taxon>
        <taxon>Streptophyta</taxon>
        <taxon>Embryophyta</taxon>
        <taxon>Tracheophyta</taxon>
        <taxon>Spermatophyta</taxon>
        <taxon>Magnoliopsida</taxon>
        <taxon>eudicotyledons</taxon>
        <taxon>Gunneridae</taxon>
        <taxon>Pentapetalae</taxon>
        <taxon>asterids</taxon>
        <taxon>lamiids</taxon>
        <taxon>Lamiales</taxon>
        <taxon>Lamiaceae</taxon>
        <taxon>Nepetoideae</taxon>
        <taxon>Mentheae</taxon>
        <taxon>Salviinae</taxon>
        <taxon>Salvia</taxon>
        <taxon>Salvia subgen. Calosphace</taxon>
        <taxon>core Calosphace</taxon>
    </lineage>
</organism>
<evidence type="ECO:0000313" key="1">
    <source>
        <dbReference type="EMBL" id="KAG6403937.1"/>
    </source>
</evidence>
<proteinExistence type="predicted"/>
<gene>
    <name evidence="1" type="ORF">SASPL_136171</name>
</gene>
<sequence>MGDVKLEHSTEVIVPSDNMEKLPSESSLFVAGTFDEEVNSPVTFPRGPVRRKLFDEEHPIMDMESSTNVLLMGLHKEAVVVPTHPLGGCHIFTNERRKQGDKSPHVTHTV</sequence>
<dbReference type="Proteomes" id="UP000298416">
    <property type="component" value="Unassembled WGS sequence"/>
</dbReference>
<reference evidence="1" key="1">
    <citation type="submission" date="2018-01" db="EMBL/GenBank/DDBJ databases">
        <authorList>
            <person name="Mao J.F."/>
        </authorList>
    </citation>
    <scope>NUCLEOTIDE SEQUENCE</scope>
    <source>
        <strain evidence="1">Huo1</strain>
        <tissue evidence="1">Leaf</tissue>
    </source>
</reference>
<dbReference type="AlphaFoldDB" id="A0A8X8ZGE2"/>
<keyword evidence="2" id="KW-1185">Reference proteome</keyword>
<reference evidence="1" key="2">
    <citation type="submission" date="2020-08" db="EMBL/GenBank/DDBJ databases">
        <title>Plant Genome Project.</title>
        <authorList>
            <person name="Zhang R.-G."/>
        </authorList>
    </citation>
    <scope>NUCLEOTIDE SEQUENCE</scope>
    <source>
        <strain evidence="1">Huo1</strain>
        <tissue evidence="1">Leaf</tissue>
    </source>
</reference>